<dbReference type="InterPro" id="IPR051681">
    <property type="entry name" value="Ser/Thr_Kinases-Pseudokinases"/>
</dbReference>
<dbReference type="PANTHER" id="PTHR44329">
    <property type="entry name" value="SERINE/THREONINE-PROTEIN KINASE TNNI3K-RELATED"/>
    <property type="match status" value="1"/>
</dbReference>
<dbReference type="EMBL" id="CAJVPJ010000888">
    <property type="protein sequence ID" value="CAG8563277.1"/>
    <property type="molecule type" value="Genomic_DNA"/>
</dbReference>
<keyword evidence="8" id="KW-1185">Reference proteome</keyword>
<dbReference type="InterPro" id="IPR001245">
    <property type="entry name" value="Ser-Thr/Tyr_kinase_cat_dom"/>
</dbReference>
<feature type="domain" description="Protein kinase" evidence="6">
    <location>
        <begin position="97"/>
        <end position="370"/>
    </location>
</feature>
<reference evidence="7" key="1">
    <citation type="submission" date="2021-06" db="EMBL/GenBank/DDBJ databases">
        <authorList>
            <person name="Kallberg Y."/>
            <person name="Tangrot J."/>
            <person name="Rosling A."/>
        </authorList>
    </citation>
    <scope>NUCLEOTIDE SEQUENCE</scope>
    <source>
        <strain evidence="7">IA702</strain>
    </source>
</reference>
<keyword evidence="5" id="KW-0175">Coiled coil</keyword>
<dbReference type="SUPFAM" id="SSF56112">
    <property type="entry name" value="Protein kinase-like (PK-like)"/>
    <property type="match status" value="1"/>
</dbReference>
<dbReference type="PANTHER" id="PTHR44329:SF288">
    <property type="entry name" value="MITOGEN-ACTIVATED PROTEIN KINASE KINASE KINASE 20"/>
    <property type="match status" value="1"/>
</dbReference>
<keyword evidence="2" id="KW-0547">Nucleotide-binding</keyword>
<feature type="coiled-coil region" evidence="5">
    <location>
        <begin position="359"/>
        <end position="393"/>
    </location>
</feature>
<dbReference type="PRINTS" id="PR00109">
    <property type="entry name" value="TYRKINASE"/>
</dbReference>
<name>A0A9N9BCL9_9GLOM</name>
<organism evidence="7 8">
    <name type="scientific">Paraglomus occultum</name>
    <dbReference type="NCBI Taxonomy" id="144539"/>
    <lineage>
        <taxon>Eukaryota</taxon>
        <taxon>Fungi</taxon>
        <taxon>Fungi incertae sedis</taxon>
        <taxon>Mucoromycota</taxon>
        <taxon>Glomeromycotina</taxon>
        <taxon>Glomeromycetes</taxon>
        <taxon>Paraglomerales</taxon>
        <taxon>Paraglomeraceae</taxon>
        <taxon>Paraglomus</taxon>
    </lineage>
</organism>
<evidence type="ECO:0000256" key="4">
    <source>
        <dbReference type="ARBA" id="ARBA00022840"/>
    </source>
</evidence>
<evidence type="ECO:0000259" key="6">
    <source>
        <dbReference type="PROSITE" id="PS50011"/>
    </source>
</evidence>
<comment type="caution">
    <text evidence="7">The sequence shown here is derived from an EMBL/GenBank/DDBJ whole genome shotgun (WGS) entry which is preliminary data.</text>
</comment>
<evidence type="ECO:0000256" key="2">
    <source>
        <dbReference type="ARBA" id="ARBA00022741"/>
    </source>
</evidence>
<dbReference type="InterPro" id="IPR000719">
    <property type="entry name" value="Prot_kinase_dom"/>
</dbReference>
<evidence type="ECO:0000313" key="8">
    <source>
        <dbReference type="Proteomes" id="UP000789572"/>
    </source>
</evidence>
<dbReference type="AlphaFoldDB" id="A0A9N9BCL9"/>
<sequence length="441" mass="50320">MTTVIKDQPNVNNRKKPASRLVYNLVTKQKAPYGECGKCHRPYTHRNWCPSCQKIIFCNEFTKWTSGNKLIDDLIKETQLNAQDKTEYIEWIPYKQFTDVNYLTTGSFAKIYTATWKGGLRQLWDEKTQQFVRHGDRKVVLKEVLMEPNKSSDIKAYIEQMRLNLACKHSHNILPLYGITQNPQSKLYMLVIQYASGGDFSRHLSTHFSSLTWEPKLLMLTEIARGLQVIHSAGLIHRSLHASNILYRGNDPTIADLGICGPLNKAHDSKYACVPYTAPEVLGGAEYTRKSDMFSLGILMWQITSGDKPYLDMLSSDKVNLANYIKRGLRPSVMANTPECYVKLMKKCWDDEPDNRPDIEEVIETLREWVSAIKNERENRKRKNEENNRTKNCATVGSAVGGMFLDADVVTTTRVCADKNSSGASDEMYKSYDLCVLTLNE</sequence>
<keyword evidence="1" id="KW-0808">Transferase</keyword>
<dbReference type="OrthoDB" id="6718656at2759"/>
<protein>
    <submittedName>
        <fullName evidence="7">9901_t:CDS:1</fullName>
    </submittedName>
</protein>
<dbReference type="GO" id="GO:0005524">
    <property type="term" value="F:ATP binding"/>
    <property type="evidence" value="ECO:0007669"/>
    <property type="project" value="UniProtKB-KW"/>
</dbReference>
<dbReference type="Gene3D" id="1.10.510.10">
    <property type="entry name" value="Transferase(Phosphotransferase) domain 1"/>
    <property type="match status" value="1"/>
</dbReference>
<keyword evidence="3" id="KW-0418">Kinase</keyword>
<dbReference type="GO" id="GO:0004674">
    <property type="term" value="F:protein serine/threonine kinase activity"/>
    <property type="evidence" value="ECO:0007669"/>
    <property type="project" value="TreeGrafter"/>
</dbReference>
<dbReference type="Proteomes" id="UP000789572">
    <property type="component" value="Unassembled WGS sequence"/>
</dbReference>
<evidence type="ECO:0000256" key="1">
    <source>
        <dbReference type="ARBA" id="ARBA00022679"/>
    </source>
</evidence>
<evidence type="ECO:0000313" key="7">
    <source>
        <dbReference type="EMBL" id="CAG8563277.1"/>
    </source>
</evidence>
<evidence type="ECO:0000256" key="5">
    <source>
        <dbReference type="SAM" id="Coils"/>
    </source>
</evidence>
<gene>
    <name evidence="7" type="ORF">POCULU_LOCUS5621</name>
</gene>
<dbReference type="Pfam" id="PF07714">
    <property type="entry name" value="PK_Tyr_Ser-Thr"/>
    <property type="match status" value="1"/>
</dbReference>
<accession>A0A9N9BCL9</accession>
<keyword evidence="4" id="KW-0067">ATP-binding</keyword>
<proteinExistence type="predicted"/>
<dbReference type="PROSITE" id="PS50011">
    <property type="entry name" value="PROTEIN_KINASE_DOM"/>
    <property type="match status" value="1"/>
</dbReference>
<dbReference type="InterPro" id="IPR011009">
    <property type="entry name" value="Kinase-like_dom_sf"/>
</dbReference>
<evidence type="ECO:0000256" key="3">
    <source>
        <dbReference type="ARBA" id="ARBA00022777"/>
    </source>
</evidence>